<dbReference type="EMBL" id="JPLY01000006">
    <property type="protein sequence ID" value="KFC18551.1"/>
    <property type="molecule type" value="Genomic_DNA"/>
</dbReference>
<accession>A0A085BKX1</accession>
<name>A0A085BKX1_9FLAO</name>
<organism evidence="2 3">
    <name type="scientific">Epilithonimonas lactis</name>
    <dbReference type="NCBI Taxonomy" id="421072"/>
    <lineage>
        <taxon>Bacteria</taxon>
        <taxon>Pseudomonadati</taxon>
        <taxon>Bacteroidota</taxon>
        <taxon>Flavobacteriia</taxon>
        <taxon>Flavobacteriales</taxon>
        <taxon>Weeksellaceae</taxon>
        <taxon>Chryseobacterium group</taxon>
        <taxon>Epilithonimonas</taxon>
    </lineage>
</organism>
<dbReference type="STRING" id="421072.SAMN04488097_2883"/>
<dbReference type="Proteomes" id="UP000028623">
    <property type="component" value="Unassembled WGS sequence"/>
</dbReference>
<proteinExistence type="predicted"/>
<dbReference type="RefSeq" id="WP_034972781.1">
    <property type="nucleotide sequence ID" value="NZ_FOFI01000003.1"/>
</dbReference>
<evidence type="ECO:0000313" key="1">
    <source>
        <dbReference type="EMBL" id="KFC18551.1"/>
    </source>
</evidence>
<dbReference type="EMBL" id="JPLY01000001">
    <property type="protein sequence ID" value="KFC23116.1"/>
    <property type="molecule type" value="Genomic_DNA"/>
</dbReference>
<evidence type="ECO:0000313" key="3">
    <source>
        <dbReference type="Proteomes" id="UP000028623"/>
    </source>
</evidence>
<keyword evidence="3" id="KW-1185">Reference proteome</keyword>
<sequence>MKYLTFLILFLVNNYVYCQIYKFDQLSTFELVGKNKVISKIQKLTNSGDVYYSMDFKSDNNVELIDQKTFHRHFFNVVKRADNKLIFNYERSCDEREIHEDIKNSGRDYRIGKAANDQYILGKYDSSTSKYPYFEVRFQMEETNSNQLALLHTIDFELLEKFVENIEKDKSYSVNKLEYYVNGKKGKEQMLKSLTAVDVEVKLPEKLYLNCLKVF</sequence>
<reference evidence="2 3" key="1">
    <citation type="submission" date="2014-07" db="EMBL/GenBank/DDBJ databases">
        <title>Epilithonimonas lactis LMG 22401 Genome.</title>
        <authorList>
            <person name="Pipes S.E."/>
            <person name="Stropko S.J."/>
        </authorList>
    </citation>
    <scope>NUCLEOTIDE SEQUENCE [LARGE SCALE GENOMIC DNA]</scope>
    <source>
        <strain evidence="2 3">LMG 24401</strain>
    </source>
</reference>
<evidence type="ECO:0000313" key="2">
    <source>
        <dbReference type="EMBL" id="KFC23116.1"/>
    </source>
</evidence>
<comment type="caution">
    <text evidence="2">The sequence shown here is derived from an EMBL/GenBank/DDBJ whole genome shotgun (WGS) entry which is preliminary data.</text>
</comment>
<protein>
    <submittedName>
        <fullName evidence="2">Uncharacterized protein</fullName>
    </submittedName>
</protein>
<gene>
    <name evidence="2" type="ORF">IO89_00440</name>
    <name evidence="1" type="ORF">IO89_17000</name>
</gene>
<dbReference type="AlphaFoldDB" id="A0A085BKX1"/>